<dbReference type="Proteomes" id="UP000095591">
    <property type="component" value="Unassembled WGS sequence"/>
</dbReference>
<dbReference type="PROSITE" id="PS50075">
    <property type="entry name" value="CARRIER"/>
    <property type="match status" value="1"/>
</dbReference>
<proteinExistence type="predicted"/>
<sequence length="79" mass="8866">MTNIEKLNEIFCEVFNVESTALSDNFNKDSVDGWDSVHQLSLVAALEDSFDIMLDPEDIIGCTSYSGAKNILKMYDIQL</sequence>
<dbReference type="SUPFAM" id="SSF47336">
    <property type="entry name" value="ACP-like"/>
    <property type="match status" value="1"/>
</dbReference>
<dbReference type="RefSeq" id="WP_057318965.1">
    <property type="nucleotide sequence ID" value="NZ_CYXP01000002.1"/>
</dbReference>
<dbReference type="EMBL" id="CYXP01000002">
    <property type="protein sequence ID" value="CUM91717.1"/>
    <property type="molecule type" value="Genomic_DNA"/>
</dbReference>
<reference evidence="1 2" key="1">
    <citation type="submission" date="2015-09" db="EMBL/GenBank/DDBJ databases">
        <authorList>
            <consortium name="Pathogen Informatics"/>
        </authorList>
    </citation>
    <scope>NUCLEOTIDE SEQUENCE [LARGE SCALE GENOMIC DNA]</scope>
    <source>
        <strain evidence="1 2">2789STDY5608872</strain>
    </source>
</reference>
<dbReference type="Gene3D" id="1.10.1200.10">
    <property type="entry name" value="ACP-like"/>
    <property type="match status" value="1"/>
</dbReference>
<evidence type="ECO:0000313" key="2">
    <source>
        <dbReference type="Proteomes" id="UP000095591"/>
    </source>
</evidence>
<dbReference type="AlphaFoldDB" id="A0A174KZ07"/>
<dbReference type="Pfam" id="PF00550">
    <property type="entry name" value="PP-binding"/>
    <property type="match status" value="1"/>
</dbReference>
<name>A0A174KZ07_PARDI</name>
<dbReference type="InterPro" id="IPR009081">
    <property type="entry name" value="PP-bd_ACP"/>
</dbReference>
<accession>A0A174KZ07</accession>
<protein>
    <submittedName>
        <fullName evidence="1">Uncharacterized protein</fullName>
    </submittedName>
</protein>
<gene>
    <name evidence="1" type="ORF">ERS852429_01093</name>
</gene>
<evidence type="ECO:0000313" key="1">
    <source>
        <dbReference type="EMBL" id="CUM91717.1"/>
    </source>
</evidence>
<organism evidence="1 2">
    <name type="scientific">Parabacteroides distasonis</name>
    <dbReference type="NCBI Taxonomy" id="823"/>
    <lineage>
        <taxon>Bacteria</taxon>
        <taxon>Pseudomonadati</taxon>
        <taxon>Bacteroidota</taxon>
        <taxon>Bacteroidia</taxon>
        <taxon>Bacteroidales</taxon>
        <taxon>Tannerellaceae</taxon>
        <taxon>Parabacteroides</taxon>
    </lineage>
</organism>
<dbReference type="InterPro" id="IPR036736">
    <property type="entry name" value="ACP-like_sf"/>
</dbReference>